<feature type="compositionally biased region" description="Basic residues" evidence="2">
    <location>
        <begin position="10"/>
        <end position="19"/>
    </location>
</feature>
<feature type="region of interest" description="Disordered" evidence="2">
    <location>
        <begin position="165"/>
        <end position="211"/>
    </location>
</feature>
<accession>A0AA85KBQ3</accession>
<evidence type="ECO:0000313" key="3">
    <source>
        <dbReference type="Proteomes" id="UP000050795"/>
    </source>
</evidence>
<evidence type="ECO:0000313" key="4">
    <source>
        <dbReference type="WBParaSite" id="TREG1_75680.1"/>
    </source>
</evidence>
<protein>
    <submittedName>
        <fullName evidence="4">Uncharacterized protein</fullName>
    </submittedName>
</protein>
<reference evidence="4" key="2">
    <citation type="submission" date="2023-11" db="UniProtKB">
        <authorList>
            <consortium name="WormBaseParasite"/>
        </authorList>
    </citation>
    <scope>IDENTIFICATION</scope>
</reference>
<feature type="compositionally biased region" description="Pro residues" evidence="2">
    <location>
        <begin position="126"/>
        <end position="135"/>
    </location>
</feature>
<evidence type="ECO:0000256" key="2">
    <source>
        <dbReference type="SAM" id="MobiDB-lite"/>
    </source>
</evidence>
<reference evidence="3" key="1">
    <citation type="submission" date="2022-06" db="EMBL/GenBank/DDBJ databases">
        <authorList>
            <person name="Berger JAMES D."/>
            <person name="Berger JAMES D."/>
        </authorList>
    </citation>
    <scope>NUCLEOTIDE SEQUENCE [LARGE SCALE GENOMIC DNA]</scope>
</reference>
<feature type="compositionally biased region" description="Polar residues" evidence="2">
    <location>
        <begin position="293"/>
        <end position="324"/>
    </location>
</feature>
<feature type="compositionally biased region" description="Basic and acidic residues" evidence="2">
    <location>
        <begin position="175"/>
        <end position="188"/>
    </location>
</feature>
<proteinExistence type="inferred from homology"/>
<feature type="compositionally biased region" description="Polar residues" evidence="2">
    <location>
        <begin position="236"/>
        <end position="247"/>
    </location>
</feature>
<dbReference type="PANTHER" id="PTHR16284">
    <property type="entry name" value="PROTEIN CDV3 HOMOLOG"/>
    <property type="match status" value="1"/>
</dbReference>
<feature type="compositionally biased region" description="Basic and acidic residues" evidence="2">
    <location>
        <begin position="251"/>
        <end position="265"/>
    </location>
</feature>
<dbReference type="Pfam" id="PF15359">
    <property type="entry name" value="CDV3"/>
    <property type="match status" value="1"/>
</dbReference>
<organism evidence="3 4">
    <name type="scientific">Trichobilharzia regenti</name>
    <name type="common">Nasal bird schistosome</name>
    <dbReference type="NCBI Taxonomy" id="157069"/>
    <lineage>
        <taxon>Eukaryota</taxon>
        <taxon>Metazoa</taxon>
        <taxon>Spiralia</taxon>
        <taxon>Lophotrochozoa</taxon>
        <taxon>Platyhelminthes</taxon>
        <taxon>Trematoda</taxon>
        <taxon>Digenea</taxon>
        <taxon>Strigeidida</taxon>
        <taxon>Schistosomatoidea</taxon>
        <taxon>Schistosomatidae</taxon>
        <taxon>Trichobilharzia</taxon>
    </lineage>
</organism>
<sequence length="351" mass="38053">MSLNEFFAKQNKKKTKKKQNPAELMNMLTKERENIKSPPEASVPQDSKPAISEKEDEWEIIDDEKEIDLQNIRISKLTSTTTEDSNKQSTKNKESREGDGDAVVEKKVWAAKVAEAPEEPAEPVVQPSPPPPPKPSVYIPAPLRQGGSAFGVTAAKPNVASTMDFPSLDAVVSEPQKKETTQPETNKDDDGDSWQQAGVRRPNPVASVPPIAINTTPSAYVPPCLRQSANQGVVNIGSAHSQITSAPRNDPPSRFDGDSGFKRSVPEASGFREVFSSGGGWARGEVISGGSGNSPTVKQTSNPPNVNSQTSSENTNGWSRNVNVKTYKDTAREKPGLEIDLRNRFTAFSET</sequence>
<dbReference type="WBParaSite" id="TREG1_75680.1">
    <property type="protein sequence ID" value="TREG1_75680.1"/>
    <property type="gene ID" value="TREG1_75680"/>
</dbReference>
<dbReference type="GO" id="GO:0005737">
    <property type="term" value="C:cytoplasm"/>
    <property type="evidence" value="ECO:0007669"/>
    <property type="project" value="TreeGrafter"/>
</dbReference>
<dbReference type="InterPro" id="IPR026806">
    <property type="entry name" value="CDV3"/>
</dbReference>
<comment type="similarity">
    <text evidence="1">Belongs to the CDV3 family.</text>
</comment>
<feature type="region of interest" description="Disordered" evidence="2">
    <location>
        <begin position="1"/>
        <end position="142"/>
    </location>
</feature>
<feature type="compositionally biased region" description="Acidic residues" evidence="2">
    <location>
        <begin position="54"/>
        <end position="66"/>
    </location>
</feature>
<dbReference type="AlphaFoldDB" id="A0AA85KBQ3"/>
<keyword evidence="3" id="KW-1185">Reference proteome</keyword>
<dbReference type="PANTHER" id="PTHR16284:SF13">
    <property type="entry name" value="PROTEIN CDV3 HOMOLOG"/>
    <property type="match status" value="1"/>
</dbReference>
<feature type="compositionally biased region" description="Polar residues" evidence="2">
    <location>
        <begin position="72"/>
        <end position="89"/>
    </location>
</feature>
<feature type="compositionally biased region" description="Gly residues" evidence="2">
    <location>
        <begin position="277"/>
        <end position="292"/>
    </location>
</feature>
<name>A0AA85KBQ3_TRIRE</name>
<dbReference type="Proteomes" id="UP000050795">
    <property type="component" value="Unassembled WGS sequence"/>
</dbReference>
<evidence type="ECO:0000256" key="1">
    <source>
        <dbReference type="ARBA" id="ARBA00006062"/>
    </source>
</evidence>
<feature type="compositionally biased region" description="Basic and acidic residues" evidence="2">
    <location>
        <begin position="91"/>
        <end position="108"/>
    </location>
</feature>
<feature type="region of interest" description="Disordered" evidence="2">
    <location>
        <begin position="236"/>
        <end position="333"/>
    </location>
</feature>